<evidence type="ECO:0000313" key="3">
    <source>
        <dbReference type="EMBL" id="GIH72417.1"/>
    </source>
</evidence>
<name>A0A8J3REL8_9ACTN</name>
<dbReference type="RefSeq" id="WP_204018079.1">
    <property type="nucleotide sequence ID" value="NZ_BOOG01000051.1"/>
</dbReference>
<dbReference type="InterPro" id="IPR002347">
    <property type="entry name" value="SDR_fam"/>
</dbReference>
<dbReference type="SUPFAM" id="SSF51735">
    <property type="entry name" value="NAD(P)-binding Rossmann-fold domains"/>
    <property type="match status" value="1"/>
</dbReference>
<dbReference type="PANTHER" id="PTHR43899">
    <property type="entry name" value="RH59310P"/>
    <property type="match status" value="1"/>
</dbReference>
<reference evidence="3" key="1">
    <citation type="submission" date="2021-01" db="EMBL/GenBank/DDBJ databases">
        <title>Whole genome shotgun sequence of Sphaerimonospora thailandensis NBRC 107569.</title>
        <authorList>
            <person name="Komaki H."/>
            <person name="Tamura T."/>
        </authorList>
    </citation>
    <scope>NUCLEOTIDE SEQUENCE</scope>
    <source>
        <strain evidence="3">NBRC 107569</strain>
    </source>
</reference>
<dbReference type="AlphaFoldDB" id="A0A8J3REL8"/>
<dbReference type="Proteomes" id="UP000610966">
    <property type="component" value="Unassembled WGS sequence"/>
</dbReference>
<dbReference type="Pfam" id="PF00106">
    <property type="entry name" value="adh_short"/>
    <property type="match status" value="1"/>
</dbReference>
<accession>A0A8J3REL8</accession>
<dbReference type="InterPro" id="IPR051019">
    <property type="entry name" value="VLCFA-Steroid_DH"/>
</dbReference>
<keyword evidence="2" id="KW-0560">Oxidoreductase</keyword>
<proteinExistence type="inferred from homology"/>
<dbReference type="PANTHER" id="PTHR43899:SF13">
    <property type="entry name" value="RH59310P"/>
    <property type="match status" value="1"/>
</dbReference>
<gene>
    <name evidence="3" type="ORF">Mth01_46700</name>
</gene>
<comment type="similarity">
    <text evidence="1">Belongs to the short-chain dehydrogenases/reductases (SDR) family.</text>
</comment>
<dbReference type="EMBL" id="BOOG01000051">
    <property type="protein sequence ID" value="GIH72417.1"/>
    <property type="molecule type" value="Genomic_DNA"/>
</dbReference>
<evidence type="ECO:0000313" key="4">
    <source>
        <dbReference type="Proteomes" id="UP000610966"/>
    </source>
</evidence>
<evidence type="ECO:0000256" key="2">
    <source>
        <dbReference type="ARBA" id="ARBA00023002"/>
    </source>
</evidence>
<protein>
    <submittedName>
        <fullName evidence="3">Short-chain dehydrogenase</fullName>
    </submittedName>
</protein>
<dbReference type="GO" id="GO:0016491">
    <property type="term" value="F:oxidoreductase activity"/>
    <property type="evidence" value="ECO:0007669"/>
    <property type="project" value="UniProtKB-KW"/>
</dbReference>
<comment type="caution">
    <text evidence="3">The sequence shown here is derived from an EMBL/GenBank/DDBJ whole genome shotgun (WGS) entry which is preliminary data.</text>
</comment>
<dbReference type="Gene3D" id="3.40.50.720">
    <property type="entry name" value="NAD(P)-binding Rossmann-like Domain"/>
    <property type="match status" value="1"/>
</dbReference>
<dbReference type="InterPro" id="IPR036291">
    <property type="entry name" value="NAD(P)-bd_dom_sf"/>
</dbReference>
<evidence type="ECO:0000256" key="1">
    <source>
        <dbReference type="ARBA" id="ARBA00006484"/>
    </source>
</evidence>
<keyword evidence="4" id="KW-1185">Reference proteome</keyword>
<dbReference type="PRINTS" id="PR00081">
    <property type="entry name" value="GDHRDH"/>
</dbReference>
<dbReference type="PIRSF" id="PIRSF000126">
    <property type="entry name" value="11-beta-HSD1"/>
    <property type="match status" value="1"/>
</dbReference>
<sequence length="263" mass="27690">MVDPGKYGPWAVIAGGSEGVGAAFGRLLADAGINLVLLARKPGPLERTAAELAGRGVEVRTVSVDLTDAGAMEQIAAATADLEVGLLICNAGANTNHVPFLESAPGNVQRVIDLSITSPLALCRHFGPPMRERKRGGIILVGSLAGYMGQPEISIYSGAKAFSRVFAEGLWLELREHGVAVLELVLGVTRTPAMERLGLRFDLPGLIVAEPEDVAREGLEHIEHGPLHIAGGNEELAARRNGLNRAEIIASAHQQSRQLIGQG</sequence>
<organism evidence="3 4">
    <name type="scientific">Sphaerimonospora thailandensis</name>
    <dbReference type="NCBI Taxonomy" id="795644"/>
    <lineage>
        <taxon>Bacteria</taxon>
        <taxon>Bacillati</taxon>
        <taxon>Actinomycetota</taxon>
        <taxon>Actinomycetes</taxon>
        <taxon>Streptosporangiales</taxon>
        <taxon>Streptosporangiaceae</taxon>
        <taxon>Sphaerimonospora</taxon>
    </lineage>
</organism>